<evidence type="ECO:0000256" key="2">
    <source>
        <dbReference type="ARBA" id="ARBA00021845"/>
    </source>
</evidence>
<feature type="region of interest" description="Disordered" evidence="6">
    <location>
        <begin position="292"/>
        <end position="320"/>
    </location>
</feature>
<dbReference type="PRINTS" id="PR00775">
    <property type="entry name" value="HEATSHOCK90"/>
</dbReference>
<dbReference type="Pfam" id="PF00183">
    <property type="entry name" value="HSP90"/>
    <property type="match status" value="3"/>
</dbReference>
<dbReference type="InterPro" id="IPR037196">
    <property type="entry name" value="HSP90_C"/>
</dbReference>
<feature type="signal peptide" evidence="7">
    <location>
        <begin position="1"/>
        <end position="20"/>
    </location>
</feature>
<comment type="caution">
    <text evidence="9">The sequence shown here is derived from an EMBL/GenBank/DDBJ whole genome shotgun (WGS) entry which is preliminary data.</text>
</comment>
<dbReference type="InterPro" id="IPR020575">
    <property type="entry name" value="Hsp90_N"/>
</dbReference>
<organism evidence="9 10">
    <name type="scientific">Molorchus minor</name>
    <dbReference type="NCBI Taxonomy" id="1323400"/>
    <lineage>
        <taxon>Eukaryota</taxon>
        <taxon>Metazoa</taxon>
        <taxon>Ecdysozoa</taxon>
        <taxon>Arthropoda</taxon>
        <taxon>Hexapoda</taxon>
        <taxon>Insecta</taxon>
        <taxon>Pterygota</taxon>
        <taxon>Neoptera</taxon>
        <taxon>Endopterygota</taxon>
        <taxon>Coleoptera</taxon>
        <taxon>Polyphaga</taxon>
        <taxon>Cucujiformia</taxon>
        <taxon>Chrysomeloidea</taxon>
        <taxon>Cerambycidae</taxon>
        <taxon>Lamiinae</taxon>
        <taxon>Monochamini</taxon>
        <taxon>Molorchus</taxon>
    </lineage>
</organism>
<keyword evidence="10" id="KW-1185">Reference proteome</keyword>
<keyword evidence="7" id="KW-0732">Signal</keyword>
<feature type="compositionally biased region" description="Acidic residues" evidence="6">
    <location>
        <begin position="701"/>
        <end position="730"/>
    </location>
</feature>
<dbReference type="EMBL" id="JAPWTJ010001947">
    <property type="protein sequence ID" value="KAJ8968667.1"/>
    <property type="molecule type" value="Genomic_DNA"/>
</dbReference>
<evidence type="ECO:0000256" key="4">
    <source>
        <dbReference type="ARBA" id="ARBA00022840"/>
    </source>
</evidence>
<feature type="compositionally biased region" description="Acidic residues" evidence="6">
    <location>
        <begin position="292"/>
        <end position="314"/>
    </location>
</feature>
<feature type="chain" id="PRO_5045632312" description="Heat shock protein 83" evidence="7">
    <location>
        <begin position="21"/>
        <end position="730"/>
    </location>
</feature>
<dbReference type="InterPro" id="IPR001404">
    <property type="entry name" value="Hsp90_fam"/>
</dbReference>
<feature type="region of interest" description="Disordered" evidence="6">
    <location>
        <begin position="697"/>
        <end position="730"/>
    </location>
</feature>
<evidence type="ECO:0000256" key="7">
    <source>
        <dbReference type="SAM" id="SignalP"/>
    </source>
</evidence>
<evidence type="ECO:0000313" key="9">
    <source>
        <dbReference type="EMBL" id="KAJ8968667.1"/>
    </source>
</evidence>
<dbReference type="Proteomes" id="UP001162164">
    <property type="component" value="Unassembled WGS sequence"/>
</dbReference>
<dbReference type="Pfam" id="PF13589">
    <property type="entry name" value="HATPase_c_3"/>
    <property type="match status" value="1"/>
</dbReference>
<accession>A0ABQ9IXQ3</accession>
<protein>
    <recommendedName>
        <fullName evidence="2">Heat shock protein 83</fullName>
    </recommendedName>
</protein>
<dbReference type="InterPro" id="IPR019805">
    <property type="entry name" value="Heat_shock_protein_90_CS"/>
</dbReference>
<dbReference type="PIRSF" id="PIRSF002583">
    <property type="entry name" value="Hsp90"/>
    <property type="match status" value="1"/>
</dbReference>
<comment type="similarity">
    <text evidence="1">Belongs to the heat shock protein 90 family.</text>
</comment>
<dbReference type="InterPro" id="IPR036890">
    <property type="entry name" value="HATPase_C_sf"/>
</dbReference>
<feature type="domain" description="Histidine kinase/HSP90-like ATPase" evidence="8">
    <location>
        <begin position="95"/>
        <end position="253"/>
    </location>
</feature>
<reference evidence="9" key="1">
    <citation type="journal article" date="2023" name="Insect Mol. Biol.">
        <title>Genome sequencing provides insights into the evolution of gene families encoding plant cell wall-degrading enzymes in longhorned beetles.</title>
        <authorList>
            <person name="Shin N.R."/>
            <person name="Okamura Y."/>
            <person name="Kirsch R."/>
            <person name="Pauchet Y."/>
        </authorList>
    </citation>
    <scope>NUCLEOTIDE SEQUENCE</scope>
    <source>
        <strain evidence="9">MMC_N1</strain>
    </source>
</reference>
<keyword evidence="5" id="KW-0143">Chaperone</keyword>
<dbReference type="Gene3D" id="3.40.50.11260">
    <property type="match status" value="1"/>
</dbReference>
<keyword evidence="3" id="KW-0547">Nucleotide-binding</keyword>
<dbReference type="InterPro" id="IPR020568">
    <property type="entry name" value="Ribosomal_Su5_D2-typ_SF"/>
</dbReference>
<dbReference type="SMART" id="SM00387">
    <property type="entry name" value="HATPase_c"/>
    <property type="match status" value="1"/>
</dbReference>
<dbReference type="PROSITE" id="PS51257">
    <property type="entry name" value="PROKAR_LIPOPROTEIN"/>
    <property type="match status" value="1"/>
</dbReference>
<evidence type="ECO:0000256" key="3">
    <source>
        <dbReference type="ARBA" id="ARBA00022741"/>
    </source>
</evidence>
<evidence type="ECO:0000256" key="1">
    <source>
        <dbReference type="ARBA" id="ARBA00008239"/>
    </source>
</evidence>
<dbReference type="SUPFAM" id="SSF55874">
    <property type="entry name" value="ATPase domain of HSP90 chaperone/DNA topoisomerase II/histidine kinase"/>
    <property type="match status" value="1"/>
</dbReference>
<dbReference type="PROSITE" id="PS00298">
    <property type="entry name" value="HSP90"/>
    <property type="match status" value="1"/>
</dbReference>
<evidence type="ECO:0000256" key="6">
    <source>
        <dbReference type="SAM" id="MobiDB-lite"/>
    </source>
</evidence>
<dbReference type="PANTHER" id="PTHR11528">
    <property type="entry name" value="HEAT SHOCK PROTEIN 90 FAMILY MEMBER"/>
    <property type="match status" value="1"/>
</dbReference>
<evidence type="ECO:0000256" key="5">
    <source>
        <dbReference type="ARBA" id="ARBA00023186"/>
    </source>
</evidence>
<dbReference type="CDD" id="cd16927">
    <property type="entry name" value="HATPase_Hsp90-like"/>
    <property type="match status" value="1"/>
</dbReference>
<keyword evidence="4" id="KW-0067">ATP-binding</keyword>
<evidence type="ECO:0000259" key="8">
    <source>
        <dbReference type="SMART" id="SM00387"/>
    </source>
</evidence>
<dbReference type="HAMAP" id="MF_00505">
    <property type="entry name" value="HSP90"/>
    <property type="match status" value="1"/>
</dbReference>
<dbReference type="Gene3D" id="3.30.565.10">
    <property type="entry name" value="Histidine kinase-like ATPase, C-terminal domain"/>
    <property type="match status" value="1"/>
</dbReference>
<dbReference type="Gene3D" id="1.20.120.790">
    <property type="entry name" value="Heat shock protein 90, C-terminal domain"/>
    <property type="match status" value="1"/>
</dbReference>
<dbReference type="SUPFAM" id="SSF110942">
    <property type="entry name" value="HSP90 C-terminal domain"/>
    <property type="match status" value="1"/>
</dbReference>
<proteinExistence type="inferred from homology"/>
<evidence type="ECO:0000313" key="10">
    <source>
        <dbReference type="Proteomes" id="UP001162164"/>
    </source>
</evidence>
<name>A0ABQ9IXQ3_9CUCU</name>
<dbReference type="SUPFAM" id="SSF54211">
    <property type="entry name" value="Ribosomal protein S5 domain 2-like"/>
    <property type="match status" value="1"/>
</dbReference>
<dbReference type="Gene3D" id="3.30.230.80">
    <property type="match status" value="1"/>
</dbReference>
<sequence>MKQYLCLILGLFVLIGCVKADVGTENVETVDINLGASREGSRTDDEVVKREEEAIKLDGLNVAQLRELREKSEKFAFQTEVNRMMKLIINSLYRNKEIFLRELISNASDALDKIRLLSLTDKSILDVQPELNIKIKADKDTGMLHITDTGVGMTKQDLVNNLGTIAKSGTAEFLSKMQSPDSAQDMNDMIGQFGVGFYSAFLVADRVTVSTKHTDDKQYIWESDSSQFSIIDDPRGDTLKRGTTISLELKPEAKDFLEHDTIRNLVKKYSQFINFPIYLWTSRTEMVDEPIDDEASEEPSETTDEDADVEEEKEEEKPKTKKVEKTIWDWELLNDSKPIWTRKPTEIEDSEYDEFYKALTKDTKPPLTHIHFVAEGEVMFKSLLFVPQVQPSESFNKYGTKTDNIKLFVRRVFITDEFNDMMPSYLNFIRGVVDSDDLPLNVSRETLQQHKLIKVIKKKLVRKVLDMLRKLPEEDFEKFWKEFSTNIKLGVIEDAANRTRLAKLLMFLSSHDNNLTSLSDYVSRMKPKQEKIFYIAGSSNEEVRKSPFVERLLRKGYEVLYLVEAVDEYTISAIPEFDGKKFPECCKGRLQLNRVGRRDDALKDQIAKATVSERLSDSPCALVASMFGWTGNMERLAVSNAHQKSDDPQRSYYLNQKKTLEINPRHPAATLRSGYMLKETADFTQSIEVMMRKTLGIPLDEQVEEEEDISEDSGQDDENEIKDDEEHDEL</sequence>
<dbReference type="NCBIfam" id="NF003555">
    <property type="entry name" value="PRK05218.1"/>
    <property type="match status" value="1"/>
</dbReference>
<dbReference type="InterPro" id="IPR003594">
    <property type="entry name" value="HATPase_dom"/>
</dbReference>
<gene>
    <name evidence="9" type="ORF">NQ317_009743</name>
</gene>